<accession>A0ACD1H4A2</accession>
<sequence length="218" mass="24510">MVLLTEVTEAMDPLEESLEKYAEACVRVIWRYEHDCDARSVAELKEQIEATLSLLRFSSRYLRKLPAKVDALPLPGSLSPPAADTQPSPGESSLQFSSQYIWDLAAKVDALPSPRGTPSPPETDTLAPPAADTQPLRRVTLPSNQEIQDSMLPDSLDRRCGEKIDAAVDAAAAFEEDPWFRAEEARQRYPAPRVHERGYDVFDRRRTQEDFWPRGSVQ</sequence>
<name>A0ACD1H4A2_9EURO</name>
<reference evidence="1" key="1">
    <citation type="submission" date="2018-02" db="EMBL/GenBank/DDBJ databases">
        <title>The genomes of Aspergillus section Nigri reveals drivers in fungal speciation.</title>
        <authorList>
            <consortium name="DOE Joint Genome Institute"/>
            <person name="Vesth T.C."/>
            <person name="Nybo J."/>
            <person name="Theobald S."/>
            <person name="Brandl J."/>
            <person name="Frisvad J.C."/>
            <person name="Nielsen K.F."/>
            <person name="Lyhne E.K."/>
            <person name="Kogle M.E."/>
            <person name="Kuo A."/>
            <person name="Riley R."/>
            <person name="Clum A."/>
            <person name="Nolan M."/>
            <person name="Lipzen A."/>
            <person name="Salamov A."/>
            <person name="Henrissat B."/>
            <person name="Wiebenga A."/>
            <person name="De vries R.P."/>
            <person name="Grigoriev I.V."/>
            <person name="Mortensen U.H."/>
            <person name="Andersen M.R."/>
            <person name="Baker S.E."/>
        </authorList>
    </citation>
    <scope>NUCLEOTIDE SEQUENCE</scope>
    <source>
        <strain evidence="1">CBS 121060</strain>
    </source>
</reference>
<dbReference type="EMBL" id="KZ824966">
    <property type="protein sequence ID" value="RAH68445.1"/>
    <property type="molecule type" value="Genomic_DNA"/>
</dbReference>
<evidence type="ECO:0000313" key="2">
    <source>
        <dbReference type="Proteomes" id="UP000249661"/>
    </source>
</evidence>
<proteinExistence type="predicted"/>
<organism evidence="1 2">
    <name type="scientific">Aspergillus aculeatinus CBS 121060</name>
    <dbReference type="NCBI Taxonomy" id="1448322"/>
    <lineage>
        <taxon>Eukaryota</taxon>
        <taxon>Fungi</taxon>
        <taxon>Dikarya</taxon>
        <taxon>Ascomycota</taxon>
        <taxon>Pezizomycotina</taxon>
        <taxon>Eurotiomycetes</taxon>
        <taxon>Eurotiomycetidae</taxon>
        <taxon>Eurotiales</taxon>
        <taxon>Aspergillaceae</taxon>
        <taxon>Aspergillus</taxon>
        <taxon>Aspergillus subgen. Circumdati</taxon>
    </lineage>
</organism>
<dbReference type="Proteomes" id="UP000249661">
    <property type="component" value="Unassembled WGS sequence"/>
</dbReference>
<gene>
    <name evidence="1" type="ORF">BO66DRAFT_402899</name>
</gene>
<protein>
    <submittedName>
        <fullName evidence="1">Uncharacterized protein</fullName>
    </submittedName>
</protein>
<evidence type="ECO:0000313" key="1">
    <source>
        <dbReference type="EMBL" id="RAH68445.1"/>
    </source>
</evidence>
<keyword evidence="2" id="KW-1185">Reference proteome</keyword>